<dbReference type="InterPro" id="IPR000843">
    <property type="entry name" value="HTH_LacI"/>
</dbReference>
<organism evidence="6 7">
    <name type="scientific">Neobacillus pocheonensis</name>
    <dbReference type="NCBI Taxonomy" id="363869"/>
    <lineage>
        <taxon>Bacteria</taxon>
        <taxon>Bacillati</taxon>
        <taxon>Bacillota</taxon>
        <taxon>Bacilli</taxon>
        <taxon>Bacillales</taxon>
        <taxon>Bacillaceae</taxon>
        <taxon>Neobacillus</taxon>
    </lineage>
</organism>
<dbReference type="Gene3D" id="3.40.50.2300">
    <property type="match status" value="2"/>
</dbReference>
<dbReference type="PANTHER" id="PTHR30146">
    <property type="entry name" value="LACI-RELATED TRANSCRIPTIONAL REPRESSOR"/>
    <property type="match status" value="1"/>
</dbReference>
<keyword evidence="2" id="KW-0238">DNA-binding</keyword>
<dbReference type="SMART" id="SM00354">
    <property type="entry name" value="HTH_LACI"/>
    <property type="match status" value="1"/>
</dbReference>
<dbReference type="Pfam" id="PF13377">
    <property type="entry name" value="Peripla_BP_3"/>
    <property type="match status" value="1"/>
</dbReference>
<proteinExistence type="predicted"/>
<dbReference type="SUPFAM" id="SSF47413">
    <property type="entry name" value="lambda repressor-like DNA-binding domains"/>
    <property type="match status" value="1"/>
</dbReference>
<evidence type="ECO:0000313" key="7">
    <source>
        <dbReference type="Proteomes" id="UP001523262"/>
    </source>
</evidence>
<evidence type="ECO:0000259" key="5">
    <source>
        <dbReference type="PROSITE" id="PS50943"/>
    </source>
</evidence>
<dbReference type="Pfam" id="PF00356">
    <property type="entry name" value="LacI"/>
    <property type="match status" value="1"/>
</dbReference>
<evidence type="ECO:0000256" key="1">
    <source>
        <dbReference type="ARBA" id="ARBA00023015"/>
    </source>
</evidence>
<reference evidence="6 7" key="1">
    <citation type="submission" date="2022-06" db="EMBL/GenBank/DDBJ databases">
        <authorList>
            <person name="Jeon C.O."/>
        </authorList>
    </citation>
    <scope>NUCLEOTIDE SEQUENCE [LARGE SCALE GENOMIC DNA]</scope>
    <source>
        <strain evidence="6 7">KCTC 13943</strain>
    </source>
</reference>
<dbReference type="InterPro" id="IPR046335">
    <property type="entry name" value="LacI/GalR-like_sensor"/>
</dbReference>
<evidence type="ECO:0000256" key="3">
    <source>
        <dbReference type="ARBA" id="ARBA00023163"/>
    </source>
</evidence>
<protein>
    <submittedName>
        <fullName evidence="6">LacI family transcriptional regulator</fullName>
    </submittedName>
</protein>
<keyword evidence="7" id="KW-1185">Reference proteome</keyword>
<dbReference type="InterPro" id="IPR001387">
    <property type="entry name" value="Cro/C1-type_HTH"/>
</dbReference>
<comment type="caution">
    <text evidence="6">The sequence shown here is derived from an EMBL/GenBank/DDBJ whole genome shotgun (WGS) entry which is preliminary data.</text>
</comment>
<dbReference type="InterPro" id="IPR010982">
    <property type="entry name" value="Lambda_DNA-bd_dom_sf"/>
</dbReference>
<evidence type="ECO:0000256" key="2">
    <source>
        <dbReference type="ARBA" id="ARBA00023125"/>
    </source>
</evidence>
<feature type="domain" description="HTH lacI-type" evidence="4">
    <location>
        <begin position="3"/>
        <end position="57"/>
    </location>
</feature>
<accession>A0ABT0WHT6</accession>
<dbReference type="Gene3D" id="1.10.260.40">
    <property type="entry name" value="lambda repressor-like DNA-binding domains"/>
    <property type="match status" value="1"/>
</dbReference>
<gene>
    <name evidence="6" type="ORF">NDK43_25545</name>
</gene>
<dbReference type="CDD" id="cd01392">
    <property type="entry name" value="HTH_LacI"/>
    <property type="match status" value="1"/>
</dbReference>
<dbReference type="PROSITE" id="PS50932">
    <property type="entry name" value="HTH_LACI_2"/>
    <property type="match status" value="1"/>
</dbReference>
<evidence type="ECO:0000259" key="4">
    <source>
        <dbReference type="PROSITE" id="PS50932"/>
    </source>
</evidence>
<dbReference type="InterPro" id="IPR028082">
    <property type="entry name" value="Peripla_BP_I"/>
</dbReference>
<dbReference type="SUPFAM" id="SSF53822">
    <property type="entry name" value="Periplasmic binding protein-like I"/>
    <property type="match status" value="1"/>
</dbReference>
<sequence>MTYTIKDVAKKANVSIATVSRILNGKTGFSEKTKKKVLRVIEELGYQPNAVARGLINKNTQTIGVLIPTVSNMYASEVLSGIEKHANDLGYSVIVCNTGCVGERTIHYLQVLSERRVDGIIIVSEFIYEEYYKVLNDMEIPTVLVSTISLQFPIPYVKVDDRHAAFSATDYLIEKGHTNIAMIAGDARDPIAGIPRIEGYKSAHLSHGLEINENYIIDCKIFSHQAGIEAMEAILQKQLNITAIFASSDEIAAGAMSAAIRNGIKIPDQLSIIGYDNTKIAEMIIPSLTTVAQPLHDMGMVAATMLFEMKETGEVTQSRIMSHEIVERETVRSFF</sequence>
<dbReference type="CDD" id="cd19975">
    <property type="entry name" value="PBP1_CcpA-like"/>
    <property type="match status" value="1"/>
</dbReference>
<feature type="domain" description="HTH cro/C1-type" evidence="5">
    <location>
        <begin position="3"/>
        <end position="47"/>
    </location>
</feature>
<dbReference type="EMBL" id="JAMQCR010000002">
    <property type="protein sequence ID" value="MCM2535088.1"/>
    <property type="molecule type" value="Genomic_DNA"/>
</dbReference>
<dbReference type="PANTHER" id="PTHR30146:SF109">
    <property type="entry name" value="HTH-TYPE TRANSCRIPTIONAL REGULATOR GALS"/>
    <property type="match status" value="1"/>
</dbReference>
<name>A0ABT0WHT6_9BACI</name>
<evidence type="ECO:0000313" key="6">
    <source>
        <dbReference type="EMBL" id="MCM2535088.1"/>
    </source>
</evidence>
<dbReference type="PRINTS" id="PR00036">
    <property type="entry name" value="HTHLACI"/>
</dbReference>
<keyword evidence="1" id="KW-0805">Transcription regulation</keyword>
<keyword evidence="3" id="KW-0804">Transcription</keyword>
<dbReference type="Proteomes" id="UP001523262">
    <property type="component" value="Unassembled WGS sequence"/>
</dbReference>
<dbReference type="PROSITE" id="PS50943">
    <property type="entry name" value="HTH_CROC1"/>
    <property type="match status" value="1"/>
</dbReference>
<dbReference type="PROSITE" id="PS00356">
    <property type="entry name" value="HTH_LACI_1"/>
    <property type="match status" value="1"/>
</dbReference>